<proteinExistence type="predicted"/>
<feature type="compositionally biased region" description="Low complexity" evidence="1">
    <location>
        <begin position="44"/>
        <end position="114"/>
    </location>
</feature>
<feature type="transmembrane region" description="Helical" evidence="2">
    <location>
        <begin position="162"/>
        <end position="186"/>
    </location>
</feature>
<keyword evidence="2" id="KW-1133">Transmembrane helix</keyword>
<dbReference type="STRING" id="47427.A0A2H3E5E6"/>
<evidence type="ECO:0000256" key="1">
    <source>
        <dbReference type="SAM" id="MobiDB-lite"/>
    </source>
</evidence>
<feature type="compositionally biased region" description="Polar residues" evidence="1">
    <location>
        <begin position="321"/>
        <end position="337"/>
    </location>
</feature>
<name>A0A2H3E5E6_ARMGA</name>
<feature type="compositionally biased region" description="Polar residues" evidence="1">
    <location>
        <begin position="303"/>
        <end position="313"/>
    </location>
</feature>
<keyword evidence="2" id="KW-0812">Transmembrane</keyword>
<dbReference type="OrthoDB" id="2693038at2759"/>
<dbReference type="AlphaFoldDB" id="A0A2H3E5E6"/>
<evidence type="ECO:0008006" key="5">
    <source>
        <dbReference type="Google" id="ProtNLM"/>
    </source>
</evidence>
<evidence type="ECO:0000313" key="3">
    <source>
        <dbReference type="EMBL" id="PBL02632.1"/>
    </source>
</evidence>
<gene>
    <name evidence="3" type="ORF">ARMGADRAFT_1005962</name>
</gene>
<dbReference type="InParanoid" id="A0A2H3E5E6"/>
<dbReference type="EMBL" id="KZ293645">
    <property type="protein sequence ID" value="PBL02632.1"/>
    <property type="molecule type" value="Genomic_DNA"/>
</dbReference>
<feature type="region of interest" description="Disordered" evidence="1">
    <location>
        <begin position="300"/>
        <end position="337"/>
    </location>
</feature>
<organism evidence="3 4">
    <name type="scientific">Armillaria gallica</name>
    <name type="common">Bulbous honey fungus</name>
    <name type="synonym">Armillaria bulbosa</name>
    <dbReference type="NCBI Taxonomy" id="47427"/>
    <lineage>
        <taxon>Eukaryota</taxon>
        <taxon>Fungi</taxon>
        <taxon>Dikarya</taxon>
        <taxon>Basidiomycota</taxon>
        <taxon>Agaricomycotina</taxon>
        <taxon>Agaricomycetes</taxon>
        <taxon>Agaricomycetidae</taxon>
        <taxon>Agaricales</taxon>
        <taxon>Marasmiineae</taxon>
        <taxon>Physalacriaceae</taxon>
        <taxon>Armillaria</taxon>
    </lineage>
</organism>
<reference evidence="4" key="1">
    <citation type="journal article" date="2017" name="Nat. Ecol. Evol.">
        <title>Genome expansion and lineage-specific genetic innovations in the forest pathogenic fungi Armillaria.</title>
        <authorList>
            <person name="Sipos G."/>
            <person name="Prasanna A.N."/>
            <person name="Walter M.C."/>
            <person name="O'Connor E."/>
            <person name="Balint B."/>
            <person name="Krizsan K."/>
            <person name="Kiss B."/>
            <person name="Hess J."/>
            <person name="Varga T."/>
            <person name="Slot J."/>
            <person name="Riley R."/>
            <person name="Boka B."/>
            <person name="Rigling D."/>
            <person name="Barry K."/>
            <person name="Lee J."/>
            <person name="Mihaltcheva S."/>
            <person name="LaButti K."/>
            <person name="Lipzen A."/>
            <person name="Waldron R."/>
            <person name="Moloney N.M."/>
            <person name="Sperisen C."/>
            <person name="Kredics L."/>
            <person name="Vagvoelgyi C."/>
            <person name="Patrignani A."/>
            <person name="Fitzpatrick D."/>
            <person name="Nagy I."/>
            <person name="Doyle S."/>
            <person name="Anderson J.B."/>
            <person name="Grigoriev I.V."/>
            <person name="Gueldener U."/>
            <person name="Muensterkoetter M."/>
            <person name="Nagy L.G."/>
        </authorList>
    </citation>
    <scope>NUCLEOTIDE SEQUENCE [LARGE SCALE GENOMIC DNA]</scope>
    <source>
        <strain evidence="4">Ar21-2</strain>
    </source>
</reference>
<sequence length="337" mass="34528">MEGQILAQRQALSGIASSATSVIGNIGDAASSAASAVSSVILTSKTSSTSASTTSSASSASNTSNTSSSSSSTTSSSSSSSPTSSVSASETLSTALSSSSSDSATSSSPSVSESVYETTSDGVEHTVTAFASAAEESATGSSSSAATQTGATHKSFLQNKPLSGFVFALCGIVGLVLILLVVTFTLRRRRKNKLLNEAISFDPQGSAYHPDRDMEEKLTHQRTVTLNSIGGSVSGTRENGSSTGHGMYMPPAAHGYYDAGYSGQTGNAYTYAAYAPTRSEARNPSYDHLGVTHNMGSLAFENRSMSPPRSQVPATGPPMNNLGQNYAYGTSQQFEGR</sequence>
<evidence type="ECO:0000256" key="2">
    <source>
        <dbReference type="SAM" id="Phobius"/>
    </source>
</evidence>
<accession>A0A2H3E5E6</accession>
<evidence type="ECO:0000313" key="4">
    <source>
        <dbReference type="Proteomes" id="UP000217790"/>
    </source>
</evidence>
<keyword evidence="2" id="KW-0472">Membrane</keyword>
<feature type="region of interest" description="Disordered" evidence="1">
    <location>
        <begin position="44"/>
        <end position="119"/>
    </location>
</feature>
<dbReference type="OMA" id="STGHGMY"/>
<keyword evidence="4" id="KW-1185">Reference proteome</keyword>
<dbReference type="Proteomes" id="UP000217790">
    <property type="component" value="Unassembled WGS sequence"/>
</dbReference>
<protein>
    <recommendedName>
        <fullName evidence="5">REJ domain-containing protein</fullName>
    </recommendedName>
</protein>